<dbReference type="Gene3D" id="2.170.15.10">
    <property type="entry name" value="Proaerolysin, chain A, domain 3"/>
    <property type="match status" value="1"/>
</dbReference>
<protein>
    <submittedName>
        <fullName evidence="4">Alpha-toxin</fullName>
    </submittedName>
</protein>
<dbReference type="PRINTS" id="PR00754">
    <property type="entry name" value="AEROLYSIN"/>
</dbReference>
<evidence type="ECO:0000313" key="4">
    <source>
        <dbReference type="EMBL" id="ACA60976.1"/>
    </source>
</evidence>
<dbReference type="AlphaFoldDB" id="B1PNA8"/>
<dbReference type="GO" id="GO:0005576">
    <property type="term" value="C:extracellular region"/>
    <property type="evidence" value="ECO:0007669"/>
    <property type="project" value="InterPro"/>
</dbReference>
<reference evidence="4" key="1">
    <citation type="submission" date="2008-02" db="EMBL/GenBank/DDBJ databases">
        <title>Isolation and characterization of alpha-toxin gene of Clostridium septicum strains isolated from Oromia in Iran.</title>
        <authorList>
            <person name="Fathi Najafi M."/>
            <person name="Hemmati M."/>
        </authorList>
    </citation>
    <scope>NUCLEOTIDE SEQUENCE</scope>
    <source>
        <strain evidence="4">NH1</strain>
    </source>
</reference>
<dbReference type="InterPro" id="IPR055267">
    <property type="entry name" value="Aerolysin-like_C"/>
</dbReference>
<name>B1PNA8_CLOSE</name>
<feature type="domain" description="Aerolysin-like C-terminal" evidence="3">
    <location>
        <begin position="55"/>
        <end position="411"/>
    </location>
</feature>
<dbReference type="InterPro" id="IPR005830">
    <property type="entry name" value="Aerolysn"/>
</dbReference>
<dbReference type="SMART" id="SM00999">
    <property type="entry name" value="Aerolysin"/>
    <property type="match status" value="1"/>
</dbReference>
<dbReference type="PANTHER" id="PTHR39244">
    <property type="entry name" value="NATTERIN-4"/>
    <property type="match status" value="1"/>
</dbReference>
<comment type="similarity">
    <text evidence="1">Belongs to the aerolysin family.</text>
</comment>
<keyword evidence="2" id="KW-1015">Disulfide bond</keyword>
<dbReference type="PANTHER" id="PTHR39244:SF5">
    <property type="entry name" value="NATTERIN-3-LIKE"/>
    <property type="match status" value="1"/>
</dbReference>
<evidence type="ECO:0000256" key="1">
    <source>
        <dbReference type="ARBA" id="ARBA00009831"/>
    </source>
</evidence>
<dbReference type="EMBL" id="EU482188">
    <property type="protein sequence ID" value="ACA60976.1"/>
    <property type="molecule type" value="Genomic_DNA"/>
</dbReference>
<dbReference type="Gene3D" id="3.30.412.10">
    <property type="entry name" value="Proaerolysin, chain A, domain 2"/>
    <property type="match status" value="1"/>
</dbReference>
<dbReference type="SUPFAM" id="SSF56973">
    <property type="entry name" value="Aerolisin/ETX pore-forming domain"/>
    <property type="match status" value="1"/>
</dbReference>
<organism evidence="4">
    <name type="scientific">Clostridium septicum</name>
    <dbReference type="NCBI Taxonomy" id="1504"/>
    <lineage>
        <taxon>Bacteria</taxon>
        <taxon>Bacillati</taxon>
        <taxon>Bacillota</taxon>
        <taxon>Clostridia</taxon>
        <taxon>Eubacteriales</taxon>
        <taxon>Clostridiaceae</taxon>
        <taxon>Clostridium</taxon>
    </lineage>
</organism>
<accession>B1PNA8</accession>
<evidence type="ECO:0000259" key="3">
    <source>
        <dbReference type="SMART" id="SM00999"/>
    </source>
</evidence>
<proteinExistence type="inferred from homology"/>
<evidence type="ECO:0000256" key="2">
    <source>
        <dbReference type="ARBA" id="ARBA00023157"/>
    </source>
</evidence>
<dbReference type="CDD" id="cd20224">
    <property type="entry name" value="PFM_alpha-toxin-like"/>
    <property type="match status" value="1"/>
</dbReference>
<dbReference type="Pfam" id="PF01117">
    <property type="entry name" value="Aerolysin"/>
    <property type="match status" value="1"/>
</dbReference>
<sequence length="443" mass="49856">MSKKSFAKKVICTSMIAIQCAAVVPHVQAYALTNLEEGGYANHNNASSIKIFGYEDNEDLKAKIIQDPEFIRNWANVAHSLGFGWCGGTANPNVGQGFEFKREVGAGGKVSYLLSARYNPNDPYASGYRAKDRLSMKISNVRFVIDNDSIKLGTPKVKKLAPLNSASFDLINESKTESKLSKTFNYTTSKTVSKTDNFKFGEKIGVKTSFKVRLEAIADSKVETSFEFNAEQGWSNTNTTTETKQESTTYTATVSPQTKKRLFLDVLGSQIDIPYEGKIYMEYDIELMGFLRYTGNAREDHTEDRPTVKLKFGKNGMSAEEHLKDLYSHKNINGYSEWDWKWVDEKFGYLFKNSYDALTSRRLGGIIKGSFTNINGTKIVIREGKEIPLPDKKGRGKRSVDSLDVRLQNEGIRIENIETQDVPGFRLNSITYNDKKLILINNI</sequence>
<dbReference type="InterPro" id="IPR053237">
    <property type="entry name" value="Natterin_C"/>
</dbReference>